<dbReference type="GO" id="GO:0060271">
    <property type="term" value="P:cilium assembly"/>
    <property type="evidence" value="ECO:0007669"/>
    <property type="project" value="TreeGrafter"/>
</dbReference>
<organism evidence="2 3">
    <name type="scientific">Geococcyx californianus</name>
    <name type="common">Greater roadrunner</name>
    <name type="synonym">Saurothera californiana</name>
    <dbReference type="NCBI Taxonomy" id="8947"/>
    <lineage>
        <taxon>Eukaryota</taxon>
        <taxon>Metazoa</taxon>
        <taxon>Chordata</taxon>
        <taxon>Craniata</taxon>
        <taxon>Vertebrata</taxon>
        <taxon>Euteleostomi</taxon>
        <taxon>Archelosauria</taxon>
        <taxon>Archosauria</taxon>
        <taxon>Dinosauria</taxon>
        <taxon>Saurischia</taxon>
        <taxon>Theropoda</taxon>
        <taxon>Coelurosauria</taxon>
        <taxon>Aves</taxon>
        <taxon>Neognathae</taxon>
        <taxon>Neoaves</taxon>
        <taxon>Otidimorphae</taxon>
        <taxon>Cuculiformes</taxon>
        <taxon>Neomorphidae</taxon>
        <taxon>Geococcyx</taxon>
    </lineage>
</organism>
<evidence type="ECO:0000313" key="3">
    <source>
        <dbReference type="Proteomes" id="UP000531151"/>
    </source>
</evidence>
<dbReference type="AlphaFoldDB" id="A0A7K4IXK9"/>
<dbReference type="InterPro" id="IPR028236">
    <property type="entry name" value="CPLANE1"/>
</dbReference>
<dbReference type="GO" id="GO:0035869">
    <property type="term" value="C:ciliary transition zone"/>
    <property type="evidence" value="ECO:0007669"/>
    <property type="project" value="TreeGrafter"/>
</dbReference>
<gene>
    <name evidence="2" type="primary">Cplane1_2</name>
    <name evidence="2" type="ORF">GEOCAL_R07114</name>
</gene>
<dbReference type="EMBL" id="VWPV01005775">
    <property type="protein sequence ID" value="NWH57783.1"/>
    <property type="molecule type" value="Genomic_DNA"/>
</dbReference>
<dbReference type="Proteomes" id="UP000531151">
    <property type="component" value="Unassembled WGS sequence"/>
</dbReference>
<name>A0A7K4IXK9_GEOCA</name>
<sequence length="116" mass="12719">SVSDHHPSQTVVSTVSSVASNTSICAKKQKINVEVPKEEKPNISETVGHMLQDEMLKLVQLQQMNFMSLMQIVQSSLTNLPNVQQVLQQHQPVHLEGTKPAHTAEGNASLKTQLPS</sequence>
<dbReference type="PANTHER" id="PTHR14492">
    <property type="entry name" value="JBTS17"/>
    <property type="match status" value="1"/>
</dbReference>
<comment type="caution">
    <text evidence="2">The sequence shown here is derived from an EMBL/GenBank/DDBJ whole genome shotgun (WGS) entry which is preliminary data.</text>
</comment>
<evidence type="ECO:0000313" key="2">
    <source>
        <dbReference type="EMBL" id="NWH57783.1"/>
    </source>
</evidence>
<proteinExistence type="predicted"/>
<feature type="non-terminal residue" evidence="2">
    <location>
        <position position="116"/>
    </location>
</feature>
<dbReference type="OrthoDB" id="5974632at2759"/>
<feature type="region of interest" description="Disordered" evidence="1">
    <location>
        <begin position="97"/>
        <end position="116"/>
    </location>
</feature>
<dbReference type="PANTHER" id="PTHR14492:SF4">
    <property type="entry name" value="CILIOGENESIS AND PLANAR POLARITY EFFECTOR 1"/>
    <property type="match status" value="1"/>
</dbReference>
<evidence type="ECO:0000256" key="1">
    <source>
        <dbReference type="SAM" id="MobiDB-lite"/>
    </source>
</evidence>
<feature type="non-terminal residue" evidence="2">
    <location>
        <position position="1"/>
    </location>
</feature>
<accession>A0A7K4IXK9</accession>
<reference evidence="2 3" key="1">
    <citation type="submission" date="2019-09" db="EMBL/GenBank/DDBJ databases">
        <title>Bird 10,000 Genomes (B10K) Project - Family phase.</title>
        <authorList>
            <person name="Zhang G."/>
        </authorList>
    </citation>
    <scope>NUCLEOTIDE SEQUENCE [LARGE SCALE GENOMIC DNA]</scope>
    <source>
        <strain evidence="2">B10K-CU-031-07</strain>
        <tissue evidence="2">Muscle</tissue>
    </source>
</reference>
<keyword evidence="3" id="KW-1185">Reference proteome</keyword>
<protein>
    <submittedName>
        <fullName evidence="2">CPLN1 protein</fullName>
    </submittedName>
</protein>